<dbReference type="Proteomes" id="UP001551210">
    <property type="component" value="Unassembled WGS sequence"/>
</dbReference>
<dbReference type="Gene3D" id="2.60.120.200">
    <property type="match status" value="1"/>
</dbReference>
<organism evidence="1 2">
    <name type="scientific">Streptomyces exfoliatus</name>
    <name type="common">Streptomyces hydrogenans</name>
    <dbReference type="NCBI Taxonomy" id="1905"/>
    <lineage>
        <taxon>Bacteria</taxon>
        <taxon>Bacillati</taxon>
        <taxon>Actinomycetota</taxon>
        <taxon>Actinomycetes</taxon>
        <taxon>Kitasatosporales</taxon>
        <taxon>Streptomycetaceae</taxon>
        <taxon>Streptomyces</taxon>
    </lineage>
</organism>
<dbReference type="PANTHER" id="PTHR35332">
    <property type="entry name" value="REGULATION OF ENOLASE PROTEIN 1"/>
    <property type="match status" value="1"/>
</dbReference>
<proteinExistence type="predicted"/>
<dbReference type="InterPro" id="IPR009784">
    <property type="entry name" value="DUF1349"/>
</dbReference>
<sequence length="198" mass="21098">MNIDISLPLALRWVTAPAEWSLADGVLTVTAAPCTDIFTAPVGGAVRRDAAVALTTPPDGDWQFSARLRVGFRSAWDAGALIVWADDDHWAKLNFEQAPDGTPSVYSVVTRGRSDDALAGPVAADALWLRISRIEGAFAFHVSEDGASWRLVRQFALDSAVAPQVGIEVQSPVGEGCRVDFDTLHLAPTRLADLFGGG</sequence>
<evidence type="ECO:0000313" key="2">
    <source>
        <dbReference type="Proteomes" id="UP001551210"/>
    </source>
</evidence>
<dbReference type="Pfam" id="PF07081">
    <property type="entry name" value="DUF1349"/>
    <property type="match status" value="1"/>
</dbReference>
<dbReference type="InterPro" id="IPR013320">
    <property type="entry name" value="ConA-like_dom_sf"/>
</dbReference>
<reference evidence="1 2" key="1">
    <citation type="submission" date="2024-06" db="EMBL/GenBank/DDBJ databases">
        <title>The Natural Products Discovery Center: Release of the First 8490 Sequenced Strains for Exploring Actinobacteria Biosynthetic Diversity.</title>
        <authorList>
            <person name="Kalkreuter E."/>
            <person name="Kautsar S.A."/>
            <person name="Yang D."/>
            <person name="Bader C.D."/>
            <person name="Teijaro C.N."/>
            <person name="Fluegel L."/>
            <person name="Davis C.M."/>
            <person name="Simpson J.R."/>
            <person name="Lauterbach L."/>
            <person name="Steele A.D."/>
            <person name="Gui C."/>
            <person name="Meng S."/>
            <person name="Li G."/>
            <person name="Viehrig K."/>
            <person name="Ye F."/>
            <person name="Su P."/>
            <person name="Kiefer A.F."/>
            <person name="Nichols A."/>
            <person name="Cepeda A.J."/>
            <person name="Yan W."/>
            <person name="Fan B."/>
            <person name="Jiang Y."/>
            <person name="Adhikari A."/>
            <person name="Zheng C.-J."/>
            <person name="Schuster L."/>
            <person name="Cowan T.M."/>
            <person name="Smanski M.J."/>
            <person name="Chevrette M.G."/>
            <person name="De Carvalho L.P.S."/>
            <person name="Shen B."/>
        </authorList>
    </citation>
    <scope>NUCLEOTIDE SEQUENCE [LARGE SCALE GENOMIC DNA]</scope>
    <source>
        <strain evidence="1 2">NPDC045705</strain>
    </source>
</reference>
<dbReference type="EMBL" id="JBEZAM010000010">
    <property type="protein sequence ID" value="MEU7293677.1"/>
    <property type="molecule type" value="Genomic_DNA"/>
</dbReference>
<dbReference type="SUPFAM" id="SSF49899">
    <property type="entry name" value="Concanavalin A-like lectins/glucanases"/>
    <property type="match status" value="1"/>
</dbReference>
<accession>A0ABV3CU02</accession>
<name>A0ABV3CU02_STREX</name>
<dbReference type="RefSeq" id="WP_359205974.1">
    <property type="nucleotide sequence ID" value="NZ_JBEZAM010000010.1"/>
</dbReference>
<comment type="caution">
    <text evidence="1">The sequence shown here is derived from an EMBL/GenBank/DDBJ whole genome shotgun (WGS) entry which is preliminary data.</text>
</comment>
<protein>
    <submittedName>
        <fullName evidence="1">DUF1349 domain-containing protein</fullName>
    </submittedName>
</protein>
<keyword evidence="2" id="KW-1185">Reference proteome</keyword>
<evidence type="ECO:0000313" key="1">
    <source>
        <dbReference type="EMBL" id="MEU7293677.1"/>
    </source>
</evidence>
<dbReference type="PANTHER" id="PTHR35332:SF2">
    <property type="entry name" value="REGULATION OF ENOLASE PROTEIN 1"/>
    <property type="match status" value="1"/>
</dbReference>
<gene>
    <name evidence="1" type="ORF">AB0A76_10800</name>
</gene>